<evidence type="ECO:0000313" key="8">
    <source>
        <dbReference type="Proteomes" id="UP000243525"/>
    </source>
</evidence>
<evidence type="ECO:0000256" key="6">
    <source>
        <dbReference type="NCBIfam" id="TIGR00152"/>
    </source>
</evidence>
<dbReference type="Gene3D" id="3.40.50.300">
    <property type="entry name" value="P-loop containing nucleotide triphosphate hydrolases"/>
    <property type="match status" value="1"/>
</dbReference>
<proteinExistence type="inferred from homology"/>
<evidence type="ECO:0000256" key="5">
    <source>
        <dbReference type="HAMAP-Rule" id="MF_00376"/>
    </source>
</evidence>
<dbReference type="GO" id="GO:0015937">
    <property type="term" value="P:coenzyme A biosynthetic process"/>
    <property type="evidence" value="ECO:0007669"/>
    <property type="project" value="UniProtKB-UniRule"/>
</dbReference>
<dbReference type="GO" id="GO:0004140">
    <property type="term" value="F:dephospho-CoA kinase activity"/>
    <property type="evidence" value="ECO:0007669"/>
    <property type="project" value="UniProtKB-UniRule"/>
</dbReference>
<dbReference type="EMBL" id="QAAD01000013">
    <property type="protein sequence ID" value="PTN07779.1"/>
    <property type="molecule type" value="Genomic_DNA"/>
</dbReference>
<dbReference type="PANTHER" id="PTHR10695">
    <property type="entry name" value="DEPHOSPHO-COA KINASE-RELATED"/>
    <property type="match status" value="1"/>
</dbReference>
<comment type="catalytic activity">
    <reaction evidence="5">
        <text>3'-dephospho-CoA + ATP = ADP + CoA + H(+)</text>
        <dbReference type="Rhea" id="RHEA:18245"/>
        <dbReference type="ChEBI" id="CHEBI:15378"/>
        <dbReference type="ChEBI" id="CHEBI:30616"/>
        <dbReference type="ChEBI" id="CHEBI:57287"/>
        <dbReference type="ChEBI" id="CHEBI:57328"/>
        <dbReference type="ChEBI" id="CHEBI:456216"/>
        <dbReference type="EC" id="2.7.1.24"/>
    </reaction>
</comment>
<dbReference type="InterPro" id="IPR001977">
    <property type="entry name" value="Depp_CoAkinase"/>
</dbReference>
<dbReference type="HAMAP" id="MF_00376">
    <property type="entry name" value="Dephospho_CoA_kinase"/>
    <property type="match status" value="1"/>
</dbReference>
<keyword evidence="3 5" id="KW-0067">ATP-binding</keyword>
<keyword evidence="8" id="KW-1185">Reference proteome</keyword>
<keyword evidence="5 7" id="KW-0418">Kinase</keyword>
<evidence type="ECO:0000256" key="1">
    <source>
        <dbReference type="ARBA" id="ARBA00009018"/>
    </source>
</evidence>
<dbReference type="OrthoDB" id="9812943at2"/>
<evidence type="ECO:0000256" key="4">
    <source>
        <dbReference type="ARBA" id="ARBA00022993"/>
    </source>
</evidence>
<dbReference type="Proteomes" id="UP000243525">
    <property type="component" value="Unassembled WGS sequence"/>
</dbReference>
<dbReference type="CDD" id="cd02022">
    <property type="entry name" value="DPCK"/>
    <property type="match status" value="1"/>
</dbReference>
<dbReference type="PANTHER" id="PTHR10695:SF46">
    <property type="entry name" value="BIFUNCTIONAL COENZYME A SYNTHASE-RELATED"/>
    <property type="match status" value="1"/>
</dbReference>
<comment type="subcellular location">
    <subcellularLocation>
        <location evidence="5">Cytoplasm</location>
    </subcellularLocation>
</comment>
<keyword evidence="5" id="KW-0963">Cytoplasm</keyword>
<dbReference type="SUPFAM" id="SSF52540">
    <property type="entry name" value="P-loop containing nucleoside triphosphate hydrolases"/>
    <property type="match status" value="1"/>
</dbReference>
<comment type="similarity">
    <text evidence="1 5">Belongs to the CoaE family.</text>
</comment>
<organism evidence="7 8">
    <name type="scientific">Mangrovibacterium marinum</name>
    <dbReference type="NCBI Taxonomy" id="1639118"/>
    <lineage>
        <taxon>Bacteria</taxon>
        <taxon>Pseudomonadati</taxon>
        <taxon>Bacteroidota</taxon>
        <taxon>Bacteroidia</taxon>
        <taxon>Marinilabiliales</taxon>
        <taxon>Prolixibacteraceae</taxon>
        <taxon>Mangrovibacterium</taxon>
    </lineage>
</organism>
<comment type="pathway">
    <text evidence="5">Cofactor biosynthesis; coenzyme A biosynthesis; CoA from (R)-pantothenate: step 5/5.</text>
</comment>
<sequence length="195" mass="22298">MIKVGVTGGIGSGKSTICHFFRTIGIPVFEADTEAKKLINNSETIRYQLKALFGPEIYLPNQSIDRKKLASLIFNSPSLLQKVNGVVHPEVRNYFFQWCEQQTSAYIIHEAAIMFESGFYEMMDYTLLVTAPEEMRIQRVIKRENTDAQSVRARMEKQWTDEQKAALADFIIQNDGTKLVVPQLIELDKKFRTNG</sequence>
<keyword evidence="5" id="KW-0808">Transferase</keyword>
<dbReference type="InterPro" id="IPR027417">
    <property type="entry name" value="P-loop_NTPase"/>
</dbReference>
<evidence type="ECO:0000256" key="2">
    <source>
        <dbReference type="ARBA" id="ARBA00022741"/>
    </source>
</evidence>
<dbReference type="PROSITE" id="PS51219">
    <property type="entry name" value="DPCK"/>
    <property type="match status" value="1"/>
</dbReference>
<reference evidence="7 8" key="1">
    <citation type="submission" date="2018-04" db="EMBL/GenBank/DDBJ databases">
        <title>Genomic Encyclopedia of Archaeal and Bacterial Type Strains, Phase II (KMG-II): from individual species to whole genera.</title>
        <authorList>
            <person name="Goeker M."/>
        </authorList>
    </citation>
    <scope>NUCLEOTIDE SEQUENCE [LARGE SCALE GENOMIC DNA]</scope>
    <source>
        <strain evidence="7 8">DSM 28823</strain>
    </source>
</reference>
<evidence type="ECO:0000313" key="7">
    <source>
        <dbReference type="EMBL" id="PTN07779.1"/>
    </source>
</evidence>
<dbReference type="GO" id="GO:0005737">
    <property type="term" value="C:cytoplasm"/>
    <property type="evidence" value="ECO:0007669"/>
    <property type="project" value="UniProtKB-SubCell"/>
</dbReference>
<dbReference type="GO" id="GO:0005524">
    <property type="term" value="F:ATP binding"/>
    <property type="evidence" value="ECO:0007669"/>
    <property type="project" value="UniProtKB-UniRule"/>
</dbReference>
<accession>A0A2T5BZQ5</accession>
<dbReference type="NCBIfam" id="TIGR00152">
    <property type="entry name" value="dephospho-CoA kinase"/>
    <property type="match status" value="1"/>
</dbReference>
<feature type="binding site" evidence="5">
    <location>
        <begin position="11"/>
        <end position="16"/>
    </location>
    <ligand>
        <name>ATP</name>
        <dbReference type="ChEBI" id="CHEBI:30616"/>
    </ligand>
</feature>
<dbReference type="RefSeq" id="WP_107822976.1">
    <property type="nucleotide sequence ID" value="NZ_OY782574.1"/>
</dbReference>
<protein>
    <recommendedName>
        <fullName evidence="5 6">Dephospho-CoA kinase</fullName>
        <ecNumber evidence="5 6">2.7.1.24</ecNumber>
    </recommendedName>
    <alternativeName>
        <fullName evidence="5">Dephosphocoenzyme A kinase</fullName>
    </alternativeName>
</protein>
<gene>
    <name evidence="5" type="primary">coaE</name>
    <name evidence="7" type="ORF">C8N47_11344</name>
</gene>
<keyword evidence="4 5" id="KW-0173">Coenzyme A biosynthesis</keyword>
<comment type="caution">
    <text evidence="7">The sequence shown here is derived from an EMBL/GenBank/DDBJ whole genome shotgun (WGS) entry which is preliminary data.</text>
</comment>
<dbReference type="Pfam" id="PF01121">
    <property type="entry name" value="CoaE"/>
    <property type="match status" value="1"/>
</dbReference>
<evidence type="ECO:0000256" key="3">
    <source>
        <dbReference type="ARBA" id="ARBA00022840"/>
    </source>
</evidence>
<comment type="function">
    <text evidence="5">Catalyzes the phosphorylation of the 3'-hydroxyl group of dephosphocoenzyme A to form coenzyme A.</text>
</comment>
<dbReference type="UniPathway" id="UPA00241">
    <property type="reaction ID" value="UER00356"/>
</dbReference>
<dbReference type="AlphaFoldDB" id="A0A2T5BZQ5"/>
<name>A0A2T5BZQ5_9BACT</name>
<dbReference type="EC" id="2.7.1.24" evidence="5 6"/>
<keyword evidence="2 5" id="KW-0547">Nucleotide-binding</keyword>